<comment type="caution">
    <text evidence="1">The sequence shown here is derived from an EMBL/GenBank/DDBJ whole genome shotgun (WGS) entry which is preliminary data.</text>
</comment>
<dbReference type="EMBL" id="VFOZ01000002">
    <property type="protein sequence ID" value="TQL90443.1"/>
    <property type="molecule type" value="Genomic_DNA"/>
</dbReference>
<reference evidence="1 2" key="1">
    <citation type="submission" date="2019-06" db="EMBL/GenBank/DDBJ databases">
        <title>Sequencing the genomes of 1000 actinobacteria strains.</title>
        <authorList>
            <person name="Klenk H.-P."/>
        </authorList>
    </citation>
    <scope>NUCLEOTIDE SEQUENCE [LARGE SCALE GENOMIC DNA]</scope>
    <source>
        <strain evidence="1 2">DSM 102200</strain>
    </source>
</reference>
<keyword evidence="2" id="KW-1185">Reference proteome</keyword>
<dbReference type="Pfam" id="PF14435">
    <property type="entry name" value="SUKH-4"/>
    <property type="match status" value="1"/>
</dbReference>
<evidence type="ECO:0000313" key="2">
    <source>
        <dbReference type="Proteomes" id="UP000316096"/>
    </source>
</evidence>
<dbReference type="AlphaFoldDB" id="A0A543C033"/>
<name>A0A543C033_9ACTN</name>
<organism evidence="1 2">
    <name type="scientific">Actinoallomurus bryophytorum</name>
    <dbReference type="NCBI Taxonomy" id="1490222"/>
    <lineage>
        <taxon>Bacteria</taxon>
        <taxon>Bacillati</taxon>
        <taxon>Actinomycetota</taxon>
        <taxon>Actinomycetes</taxon>
        <taxon>Streptosporangiales</taxon>
        <taxon>Thermomonosporaceae</taxon>
        <taxon>Actinoallomurus</taxon>
    </lineage>
</organism>
<proteinExistence type="predicted"/>
<protein>
    <submittedName>
        <fullName evidence="1">SUKH-4 immunity protein of toxin-antitoxin system</fullName>
    </submittedName>
</protein>
<dbReference type="Proteomes" id="UP000316096">
    <property type="component" value="Unassembled WGS sequence"/>
</dbReference>
<dbReference type="InterPro" id="IPR025851">
    <property type="entry name" value="SUKH-4"/>
</dbReference>
<evidence type="ECO:0000313" key="1">
    <source>
        <dbReference type="EMBL" id="TQL90443.1"/>
    </source>
</evidence>
<sequence>MVAPLERIVAPDQRKRPPAAAVERWEIPEKDRLALAEWGLPTDLIMKPEFQHATEPLLVPNVAAEQERRLIAADQRLYHLGWWGSHDLTPKMGAVAGDGRVLGIRDAPVTAADLHPDLREVYADLYQPAVMFLNSSMAQLVELAWRWRSAVAIFRDLHLQEPHHSRPEEEQHAHFARIKACERVVLAEVAAIDPAIDADDPDALWVEVITDPGC</sequence>
<gene>
    <name evidence="1" type="ORF">FB559_7747</name>
</gene>
<accession>A0A543C033</accession>